<dbReference type="EMBL" id="JBHSUS010000001">
    <property type="protein sequence ID" value="MFC6438986.1"/>
    <property type="molecule type" value="Genomic_DNA"/>
</dbReference>
<dbReference type="RefSeq" id="WP_131259092.1">
    <property type="nucleotide sequence ID" value="NZ_JBHSUS010000001.1"/>
</dbReference>
<dbReference type="Proteomes" id="UP001596364">
    <property type="component" value="Unassembled WGS sequence"/>
</dbReference>
<dbReference type="InterPro" id="IPR021932">
    <property type="entry name" value="DUF3545"/>
</dbReference>
<reference evidence="2" key="1">
    <citation type="journal article" date="2019" name="Int. J. Syst. Evol. Microbiol.">
        <title>The Global Catalogue of Microorganisms (GCM) 10K type strain sequencing project: providing services to taxonomists for standard genome sequencing and annotation.</title>
        <authorList>
            <consortium name="The Broad Institute Genomics Platform"/>
            <consortium name="The Broad Institute Genome Sequencing Center for Infectious Disease"/>
            <person name="Wu L."/>
            <person name="Ma J."/>
        </authorList>
    </citation>
    <scope>NUCLEOTIDE SEQUENCE [LARGE SCALE GENOMIC DNA]</scope>
    <source>
        <strain evidence="2">CGMCC 1.16031</strain>
    </source>
</reference>
<organism evidence="1 2">
    <name type="scientific">Pseudobowmanella zhangzhouensis</name>
    <dbReference type="NCBI Taxonomy" id="1537679"/>
    <lineage>
        <taxon>Bacteria</taxon>
        <taxon>Pseudomonadati</taxon>
        <taxon>Pseudomonadota</taxon>
        <taxon>Gammaproteobacteria</taxon>
        <taxon>Alteromonadales</taxon>
        <taxon>Alteromonadaceae</taxon>
    </lineage>
</organism>
<gene>
    <name evidence="1" type="ORF">ACFP85_02315</name>
</gene>
<accession>A0ABW1XHK4</accession>
<dbReference type="Pfam" id="PF12065">
    <property type="entry name" value="DUF3545"/>
    <property type="match status" value="1"/>
</dbReference>
<sequence>MDDLTLLDIDLNSKGKNKKRKWREIEALQDEYRLRKELEEFDLLEEYDLRDLAS</sequence>
<keyword evidence="2" id="KW-1185">Reference proteome</keyword>
<comment type="caution">
    <text evidence="1">The sequence shown here is derived from an EMBL/GenBank/DDBJ whole genome shotgun (WGS) entry which is preliminary data.</text>
</comment>
<protein>
    <submittedName>
        <fullName evidence="1">DUF3545 family protein</fullName>
    </submittedName>
</protein>
<proteinExistence type="predicted"/>
<evidence type="ECO:0000313" key="2">
    <source>
        <dbReference type="Proteomes" id="UP001596364"/>
    </source>
</evidence>
<name>A0ABW1XHK4_9ALTE</name>
<evidence type="ECO:0000313" key="1">
    <source>
        <dbReference type="EMBL" id="MFC6438986.1"/>
    </source>
</evidence>